<keyword evidence="2" id="KW-1185">Reference proteome</keyword>
<dbReference type="Proteomes" id="UP001216674">
    <property type="component" value="Unassembled WGS sequence"/>
</dbReference>
<dbReference type="EMBL" id="JARJLM010000484">
    <property type="protein sequence ID" value="MDF3837167.1"/>
    <property type="molecule type" value="Genomic_DNA"/>
</dbReference>
<proteinExistence type="predicted"/>
<reference evidence="1 2" key="1">
    <citation type="submission" date="2023-03" db="EMBL/GenBank/DDBJ databases">
        <title>Draft assemblies of triclosan tolerant bacteria isolated from returned activated sludge.</title>
        <authorList>
            <person name="Van Hamelsveld S."/>
        </authorList>
    </citation>
    <scope>NUCLEOTIDE SEQUENCE [LARGE SCALE GENOMIC DNA]</scope>
    <source>
        <strain evidence="1 2">GW210010_S58</strain>
    </source>
</reference>
<sequence>MKGMQVVQVVRKTAGRAGESAPARAAIPSAARRCGNSACKLGIAVSLVVAGCASPPQVITQTRTVEVPVAVPCKVEPVPRPAWALDQVDPGADVFTKGRAALMEVEQRKGYESRLKAAIAACQ</sequence>
<name>A0ABT6AX18_9BURK</name>
<dbReference type="RefSeq" id="WP_276267456.1">
    <property type="nucleotide sequence ID" value="NZ_JARJLM010000484.1"/>
</dbReference>
<organism evidence="1 2">
    <name type="scientific">Cupriavidus basilensis</name>
    <dbReference type="NCBI Taxonomy" id="68895"/>
    <lineage>
        <taxon>Bacteria</taxon>
        <taxon>Pseudomonadati</taxon>
        <taxon>Pseudomonadota</taxon>
        <taxon>Betaproteobacteria</taxon>
        <taxon>Burkholderiales</taxon>
        <taxon>Burkholderiaceae</taxon>
        <taxon>Cupriavidus</taxon>
    </lineage>
</organism>
<gene>
    <name evidence="1" type="ORF">P3W85_30050</name>
</gene>
<comment type="caution">
    <text evidence="1">The sequence shown here is derived from an EMBL/GenBank/DDBJ whole genome shotgun (WGS) entry which is preliminary data.</text>
</comment>
<evidence type="ECO:0000313" key="1">
    <source>
        <dbReference type="EMBL" id="MDF3837167.1"/>
    </source>
</evidence>
<evidence type="ECO:0008006" key="3">
    <source>
        <dbReference type="Google" id="ProtNLM"/>
    </source>
</evidence>
<evidence type="ECO:0000313" key="2">
    <source>
        <dbReference type="Proteomes" id="UP001216674"/>
    </source>
</evidence>
<accession>A0ABT6AX18</accession>
<protein>
    <recommendedName>
        <fullName evidence="3">Lipoprotein</fullName>
    </recommendedName>
</protein>